<dbReference type="InterPro" id="IPR013149">
    <property type="entry name" value="ADH-like_C"/>
</dbReference>
<dbReference type="Gene3D" id="3.40.50.720">
    <property type="entry name" value="NAD(P)-binding Rossmann-like Domain"/>
    <property type="match status" value="1"/>
</dbReference>
<dbReference type="GO" id="GO:0016491">
    <property type="term" value="F:oxidoreductase activity"/>
    <property type="evidence" value="ECO:0007669"/>
    <property type="project" value="InterPro"/>
</dbReference>
<feature type="domain" description="Enoyl reductase (ER)" evidence="1">
    <location>
        <begin position="10"/>
        <end position="325"/>
    </location>
</feature>
<proteinExistence type="predicted"/>
<dbReference type="Proteomes" id="UP000197050">
    <property type="component" value="Chromosome"/>
</dbReference>
<dbReference type="EMBL" id="CP022048">
    <property type="protein sequence ID" value="ASE38900.1"/>
    <property type="molecule type" value="Genomic_DNA"/>
</dbReference>
<dbReference type="Pfam" id="PF00107">
    <property type="entry name" value="ADH_zinc_N"/>
    <property type="match status" value="1"/>
</dbReference>
<dbReference type="PANTHER" id="PTHR43677:SF4">
    <property type="entry name" value="QUINONE OXIDOREDUCTASE-LIKE PROTEIN 2"/>
    <property type="match status" value="1"/>
</dbReference>
<dbReference type="KEGG" id="bvc:CEP68_04970"/>
<dbReference type="SUPFAM" id="SSF51735">
    <property type="entry name" value="NAD(P)-binding Rossmann-fold domains"/>
    <property type="match status" value="1"/>
</dbReference>
<dbReference type="InterPro" id="IPR013154">
    <property type="entry name" value="ADH-like_N"/>
</dbReference>
<accession>A0A1Z3U6X7</accession>
<gene>
    <name evidence="2" type="ORF">CEP68_04970</name>
</gene>
<dbReference type="RefSeq" id="WP_088582368.1">
    <property type="nucleotide sequence ID" value="NZ_CP022048.2"/>
</dbReference>
<dbReference type="InterPro" id="IPR011032">
    <property type="entry name" value="GroES-like_sf"/>
</dbReference>
<dbReference type="SMART" id="SM00829">
    <property type="entry name" value="PKS_ER"/>
    <property type="match status" value="1"/>
</dbReference>
<evidence type="ECO:0000313" key="3">
    <source>
        <dbReference type="Proteomes" id="UP000197050"/>
    </source>
</evidence>
<name>A0A1Z3U6X7_BREVE</name>
<evidence type="ECO:0000259" key="1">
    <source>
        <dbReference type="SMART" id="SM00829"/>
    </source>
</evidence>
<reference evidence="3" key="1">
    <citation type="submission" date="2017-06" db="EMBL/GenBank/DDBJ databases">
        <title>FDA dAtabase for Regulatory Grade micrObial Sequences (FDA-ARGOS): Supporting development and validation of Infectious Disease Dx tests.</title>
        <authorList>
            <person name="Minogue T."/>
            <person name="Wolcott M."/>
            <person name="Wasieloski L."/>
            <person name="Aguilar W."/>
            <person name="Moore D."/>
            <person name="Tallon L."/>
            <person name="Sadzewicz L."/>
            <person name="Sengamalay N."/>
            <person name="Ott S."/>
            <person name="Godinez A."/>
            <person name="Nagaraj S."/>
            <person name="Nadendla S."/>
            <person name="Geyer C."/>
            <person name="Sichtig H."/>
        </authorList>
    </citation>
    <scope>NUCLEOTIDE SEQUENCE [LARGE SCALE GENOMIC DNA]</scope>
    <source>
        <strain evidence="3">FDAARGOS_289</strain>
    </source>
</reference>
<dbReference type="CDD" id="cd08241">
    <property type="entry name" value="QOR1"/>
    <property type="match status" value="1"/>
</dbReference>
<dbReference type="PANTHER" id="PTHR43677">
    <property type="entry name" value="SHORT-CHAIN DEHYDROGENASE/REDUCTASE"/>
    <property type="match status" value="1"/>
</dbReference>
<dbReference type="InterPro" id="IPR020843">
    <property type="entry name" value="ER"/>
</dbReference>
<dbReference type="GeneID" id="34015932"/>
<dbReference type="Pfam" id="PF08240">
    <property type="entry name" value="ADH_N"/>
    <property type="match status" value="1"/>
</dbReference>
<dbReference type="AlphaFoldDB" id="A0A1Z3U6X7"/>
<dbReference type="Gene3D" id="3.90.180.10">
    <property type="entry name" value="Medium-chain alcohol dehydrogenases, catalytic domain"/>
    <property type="match status" value="1"/>
</dbReference>
<dbReference type="SUPFAM" id="SSF50129">
    <property type="entry name" value="GroES-like"/>
    <property type="match status" value="1"/>
</dbReference>
<sequence>MRAWVCREYRDPYELRMESLPIPTPGPGQVLIEVAAAGLAFGETLVLKGQYQVTPPLPYVPSSELSGIVRAVGQGVTRFKPGEEVIAFSIAINGGAMAEWTLMPEDYVFLKPSPIDFIQAAALPINYWTAFNALTRRGQVQAGETMVVFGATGGIGVAGIQIAKAIGARVIAVGGDDDKLRALPDLGADVLINHRTQDVRETIKTATGGLGADVFLDPVGGDLFDAAMRAIAPGGRILVVGATSGRYGQPRAGVMLVKMISVIGVEARLAIETTKGQGLADFHEMLRWFEEGRLVPHVGDVLPFEEALEGFETLVDRKHLGKSVLCVNPALVA</sequence>
<protein>
    <submittedName>
        <fullName evidence="2">NADPH:quinone oxidoreductase family protein</fullName>
    </submittedName>
</protein>
<evidence type="ECO:0000313" key="2">
    <source>
        <dbReference type="EMBL" id="ASE38900.1"/>
    </source>
</evidence>
<dbReference type="InterPro" id="IPR036291">
    <property type="entry name" value="NAD(P)-bd_dom_sf"/>
</dbReference>
<organism evidence="2 3">
    <name type="scientific">Brevundimonas vesicularis</name>
    <name type="common">Pseudomonas vesicularis</name>
    <dbReference type="NCBI Taxonomy" id="41276"/>
    <lineage>
        <taxon>Bacteria</taxon>
        <taxon>Pseudomonadati</taxon>
        <taxon>Pseudomonadota</taxon>
        <taxon>Alphaproteobacteria</taxon>
        <taxon>Caulobacterales</taxon>
        <taxon>Caulobacteraceae</taxon>
        <taxon>Brevundimonas</taxon>
    </lineage>
</organism>
<dbReference type="InterPro" id="IPR051397">
    <property type="entry name" value="Zn-ADH-like_protein"/>
</dbReference>